<organism evidence="1 2">
    <name type="scientific">Actinosynnema pretiosum</name>
    <dbReference type="NCBI Taxonomy" id="42197"/>
    <lineage>
        <taxon>Bacteria</taxon>
        <taxon>Bacillati</taxon>
        <taxon>Actinomycetota</taxon>
        <taxon>Actinomycetes</taxon>
        <taxon>Pseudonocardiales</taxon>
        <taxon>Pseudonocardiaceae</taxon>
        <taxon>Actinosynnema</taxon>
    </lineage>
</organism>
<dbReference type="KEGG" id="apre:CNX65_31900"/>
<dbReference type="EMBL" id="CP023445">
    <property type="protein sequence ID" value="ATE57343.1"/>
    <property type="molecule type" value="Genomic_DNA"/>
</dbReference>
<accession>A0A290ZEE8</accession>
<protein>
    <submittedName>
        <fullName evidence="1">Uncharacterized protein</fullName>
    </submittedName>
</protein>
<proteinExistence type="predicted"/>
<evidence type="ECO:0000313" key="1">
    <source>
        <dbReference type="EMBL" id="ATE57343.1"/>
    </source>
</evidence>
<dbReference type="AlphaFoldDB" id="A0A290ZEE8"/>
<name>A0A290ZEE8_9PSEU</name>
<reference evidence="1" key="1">
    <citation type="submission" date="2017-09" db="EMBL/GenBank/DDBJ databases">
        <title>Complete Genome Sequence of ansamitocin-producing Bacterium Actinosynnema pretiosum X47.</title>
        <authorList>
            <person name="Cao G."/>
            <person name="Zong G."/>
            <person name="Zhong C."/>
            <person name="Fu J."/>
        </authorList>
    </citation>
    <scope>NUCLEOTIDE SEQUENCE [LARGE SCALE GENOMIC DNA]</scope>
    <source>
        <strain evidence="1">X47</strain>
    </source>
</reference>
<sequence>MGSGRGSRLMSASDDFRGLADWWAAHEVDEKDSEPAYHHSFGWTPLLVPLPRRAPDDLV</sequence>
<gene>
    <name evidence="1" type="ORF">CNX65_31900</name>
</gene>
<dbReference type="Proteomes" id="UP000218505">
    <property type="component" value="Chromosome"/>
</dbReference>
<evidence type="ECO:0000313" key="2">
    <source>
        <dbReference type="Proteomes" id="UP000218505"/>
    </source>
</evidence>
<keyword evidence="2" id="KW-1185">Reference proteome</keyword>